<organism evidence="2 3">
    <name type="scientific">Mytilus coruscus</name>
    <name type="common">Sea mussel</name>
    <dbReference type="NCBI Taxonomy" id="42192"/>
    <lineage>
        <taxon>Eukaryota</taxon>
        <taxon>Metazoa</taxon>
        <taxon>Spiralia</taxon>
        <taxon>Lophotrochozoa</taxon>
        <taxon>Mollusca</taxon>
        <taxon>Bivalvia</taxon>
        <taxon>Autobranchia</taxon>
        <taxon>Pteriomorphia</taxon>
        <taxon>Mytilida</taxon>
        <taxon>Mytiloidea</taxon>
        <taxon>Mytilidae</taxon>
        <taxon>Mytilinae</taxon>
        <taxon>Mytilus</taxon>
    </lineage>
</organism>
<dbReference type="InterPro" id="IPR036056">
    <property type="entry name" value="Fibrinogen-like_C"/>
</dbReference>
<dbReference type="OrthoDB" id="6137039at2759"/>
<dbReference type="SMART" id="SM00186">
    <property type="entry name" value="FBG"/>
    <property type="match status" value="1"/>
</dbReference>
<evidence type="ECO:0000313" key="2">
    <source>
        <dbReference type="EMBL" id="CAC5414731.1"/>
    </source>
</evidence>
<dbReference type="InterPro" id="IPR050373">
    <property type="entry name" value="Fibrinogen_C-term_domain"/>
</dbReference>
<evidence type="ECO:0000313" key="3">
    <source>
        <dbReference type="Proteomes" id="UP000507470"/>
    </source>
</evidence>
<gene>
    <name evidence="2" type="ORF">MCOR_47480</name>
</gene>
<accession>A0A6J8E6P3</accession>
<dbReference type="PANTHER" id="PTHR19143">
    <property type="entry name" value="FIBRINOGEN/TENASCIN/ANGIOPOEITIN"/>
    <property type="match status" value="1"/>
</dbReference>
<name>A0A6J8E6P3_MYTCO</name>
<dbReference type="GO" id="GO:0005615">
    <property type="term" value="C:extracellular space"/>
    <property type="evidence" value="ECO:0007669"/>
    <property type="project" value="TreeGrafter"/>
</dbReference>
<dbReference type="NCBIfam" id="NF040941">
    <property type="entry name" value="GGGWT_bact"/>
    <property type="match status" value="1"/>
</dbReference>
<feature type="domain" description="Fibrinogen C-terminal" evidence="1">
    <location>
        <begin position="136"/>
        <end position="236"/>
    </location>
</feature>
<dbReference type="PROSITE" id="PS51406">
    <property type="entry name" value="FIBRINOGEN_C_2"/>
    <property type="match status" value="2"/>
</dbReference>
<dbReference type="Pfam" id="PF00147">
    <property type="entry name" value="Fibrinogen_C"/>
    <property type="match status" value="2"/>
</dbReference>
<reference evidence="2 3" key="1">
    <citation type="submission" date="2020-06" db="EMBL/GenBank/DDBJ databases">
        <authorList>
            <person name="Li R."/>
            <person name="Bekaert M."/>
        </authorList>
    </citation>
    <scope>NUCLEOTIDE SEQUENCE [LARGE SCALE GENOMIC DNA]</scope>
    <source>
        <strain evidence="3">wild</strain>
    </source>
</reference>
<sequence length="236" mass="26474">MVHTLQGICIQDNPNQSVKQLKKHTQTMLNNIGLYKDVVKLNKQLKSEINWIVKESNGPVETKRLFELLKRDAKEVCGLPKYKDCTEIKEKSKEKLKSGVYTIHLGLEGTISVEAYCDMTTDGGGWTVCNKYTNILTSSGKYELRVDMIDKNKKKWYAVYKTFVVGDPTSKYTLTVGGYSGNAGDKLANHNGMKFSTVDQDNDQSSGNCADGQKGAWCLQCDQEILNKILCLQKIL</sequence>
<dbReference type="Gene3D" id="3.90.215.10">
    <property type="entry name" value="Gamma Fibrinogen, chain A, domain 1"/>
    <property type="match status" value="2"/>
</dbReference>
<dbReference type="EMBL" id="CACVKT020008353">
    <property type="protein sequence ID" value="CAC5414731.1"/>
    <property type="molecule type" value="Genomic_DNA"/>
</dbReference>
<dbReference type="SUPFAM" id="SSF56496">
    <property type="entry name" value="Fibrinogen C-terminal domain-like"/>
    <property type="match status" value="1"/>
</dbReference>
<proteinExistence type="predicted"/>
<feature type="domain" description="Fibrinogen C-terminal" evidence="1">
    <location>
        <begin position="76"/>
        <end position="128"/>
    </location>
</feature>
<evidence type="ECO:0000259" key="1">
    <source>
        <dbReference type="PROSITE" id="PS51406"/>
    </source>
</evidence>
<dbReference type="InterPro" id="IPR002181">
    <property type="entry name" value="Fibrinogen_a/b/g_C_dom"/>
</dbReference>
<dbReference type="Proteomes" id="UP000507470">
    <property type="component" value="Unassembled WGS sequence"/>
</dbReference>
<dbReference type="AlphaFoldDB" id="A0A6J8E6P3"/>
<keyword evidence="3" id="KW-1185">Reference proteome</keyword>
<protein>
    <recommendedName>
        <fullName evidence="1">Fibrinogen C-terminal domain-containing protein</fullName>
    </recommendedName>
</protein>
<dbReference type="InterPro" id="IPR014716">
    <property type="entry name" value="Fibrinogen_a/b/g_C_1"/>
</dbReference>